<dbReference type="InterPro" id="IPR005750">
    <property type="entry name" value="UDP_GlcNAc_COvinyl_MurA"/>
</dbReference>
<comment type="caution">
    <text evidence="12">Lacks conserved residue(s) required for the propagation of feature annotation.</text>
</comment>
<evidence type="ECO:0000256" key="3">
    <source>
        <dbReference type="ARBA" id="ARBA00022490"/>
    </source>
</evidence>
<dbReference type="Pfam" id="PF00275">
    <property type="entry name" value="EPSP_synthase"/>
    <property type="match status" value="1"/>
</dbReference>
<feature type="binding site" evidence="12">
    <location>
        <position position="319"/>
    </location>
    <ligand>
        <name>UDP-N-acetyl-alpha-D-glucosamine</name>
        <dbReference type="ChEBI" id="CHEBI:57705"/>
    </ligand>
</feature>
<dbReference type="GO" id="GO:0009252">
    <property type="term" value="P:peptidoglycan biosynthetic process"/>
    <property type="evidence" value="ECO:0007669"/>
    <property type="project" value="UniProtKB-UniRule"/>
</dbReference>
<keyword evidence="4 12" id="KW-0132">Cell division</keyword>
<dbReference type="Proteomes" id="UP000319040">
    <property type="component" value="Unassembled WGS sequence"/>
</dbReference>
<organism evidence="14 15">
    <name type="scientific">Saccharicrinis carchari</name>
    <dbReference type="NCBI Taxonomy" id="1168039"/>
    <lineage>
        <taxon>Bacteria</taxon>
        <taxon>Pseudomonadati</taxon>
        <taxon>Bacteroidota</taxon>
        <taxon>Bacteroidia</taxon>
        <taxon>Marinilabiliales</taxon>
        <taxon>Marinilabiliaceae</taxon>
        <taxon>Saccharicrinis</taxon>
    </lineage>
</organism>
<keyword evidence="7 12" id="KW-0573">Peptidoglycan synthesis</keyword>
<dbReference type="GO" id="GO:0051301">
    <property type="term" value="P:cell division"/>
    <property type="evidence" value="ECO:0007669"/>
    <property type="project" value="UniProtKB-KW"/>
</dbReference>
<protein>
    <recommendedName>
        <fullName evidence="12">UDP-N-acetylglucosamine 1-carboxyvinyltransferase</fullName>
        <ecNumber evidence="12">2.5.1.7</ecNumber>
    </recommendedName>
    <alternativeName>
        <fullName evidence="12">Enoylpyruvate transferase</fullName>
    </alternativeName>
    <alternativeName>
        <fullName evidence="12">UDP-N-acetylglucosamine enolpyruvyl transferase</fullName>
        <shortName evidence="12">EPT</shortName>
    </alternativeName>
</protein>
<dbReference type="GO" id="GO:0008360">
    <property type="term" value="P:regulation of cell shape"/>
    <property type="evidence" value="ECO:0007669"/>
    <property type="project" value="UniProtKB-KW"/>
</dbReference>
<evidence type="ECO:0000256" key="8">
    <source>
        <dbReference type="ARBA" id="ARBA00023306"/>
    </source>
</evidence>
<feature type="domain" description="Enolpyruvate transferase" evidence="13">
    <location>
        <begin position="7"/>
        <end position="420"/>
    </location>
</feature>
<feature type="active site" description="Proton donor" evidence="12">
    <location>
        <position position="121"/>
    </location>
</feature>
<feature type="binding site" evidence="12">
    <location>
        <position position="97"/>
    </location>
    <ligand>
        <name>UDP-N-acetyl-alpha-D-glucosamine</name>
        <dbReference type="ChEBI" id="CHEBI:57705"/>
    </ligand>
</feature>
<evidence type="ECO:0000256" key="11">
    <source>
        <dbReference type="ARBA" id="ARBA00047527"/>
    </source>
</evidence>
<comment type="subcellular location">
    <subcellularLocation>
        <location evidence="1 12">Cytoplasm</location>
    </subcellularLocation>
</comment>
<dbReference type="EMBL" id="FXTB01000018">
    <property type="protein sequence ID" value="SMO93117.1"/>
    <property type="molecule type" value="Genomic_DNA"/>
</dbReference>
<evidence type="ECO:0000256" key="9">
    <source>
        <dbReference type="ARBA" id="ARBA00023316"/>
    </source>
</evidence>
<accession>A0A521FAD8</accession>
<feature type="binding site" evidence="12">
    <location>
        <begin position="22"/>
        <end position="23"/>
    </location>
    <ligand>
        <name>phosphoenolpyruvate</name>
        <dbReference type="ChEBI" id="CHEBI:58702"/>
    </ligand>
</feature>
<evidence type="ECO:0000256" key="4">
    <source>
        <dbReference type="ARBA" id="ARBA00022618"/>
    </source>
</evidence>
<evidence type="ECO:0000256" key="12">
    <source>
        <dbReference type="HAMAP-Rule" id="MF_00111"/>
    </source>
</evidence>
<dbReference type="PANTHER" id="PTHR43783:SF1">
    <property type="entry name" value="UDP-N-ACETYLGLUCOSAMINE 1-CARBOXYVINYLTRANSFERASE"/>
    <property type="match status" value="1"/>
</dbReference>
<dbReference type="Gene3D" id="3.65.10.10">
    <property type="entry name" value="Enolpyruvate transferase domain"/>
    <property type="match status" value="2"/>
</dbReference>
<feature type="binding site" evidence="12">
    <location>
        <position position="341"/>
    </location>
    <ligand>
        <name>UDP-N-acetyl-alpha-D-glucosamine</name>
        <dbReference type="ChEBI" id="CHEBI:57705"/>
    </ligand>
</feature>
<evidence type="ECO:0000313" key="15">
    <source>
        <dbReference type="Proteomes" id="UP000319040"/>
    </source>
</evidence>
<keyword evidence="3 12" id="KW-0963">Cytoplasm</keyword>
<keyword evidence="6 12" id="KW-0133">Cell shape</keyword>
<evidence type="ECO:0000256" key="7">
    <source>
        <dbReference type="ARBA" id="ARBA00022984"/>
    </source>
</evidence>
<dbReference type="PANTHER" id="PTHR43783">
    <property type="entry name" value="UDP-N-ACETYLGLUCOSAMINE 1-CARBOXYVINYLTRANSFERASE"/>
    <property type="match status" value="1"/>
</dbReference>
<dbReference type="CDD" id="cd01555">
    <property type="entry name" value="UdpNAET"/>
    <property type="match status" value="1"/>
</dbReference>
<dbReference type="InterPro" id="IPR050068">
    <property type="entry name" value="MurA_subfamily"/>
</dbReference>
<evidence type="ECO:0000256" key="1">
    <source>
        <dbReference type="ARBA" id="ARBA00004496"/>
    </source>
</evidence>
<dbReference type="GO" id="GO:0005737">
    <property type="term" value="C:cytoplasm"/>
    <property type="evidence" value="ECO:0007669"/>
    <property type="project" value="UniProtKB-SubCell"/>
</dbReference>
<comment type="similarity">
    <text evidence="10 12">Belongs to the EPSP synthase family. MurA subfamily.</text>
</comment>
<dbReference type="NCBIfam" id="NF006873">
    <property type="entry name" value="PRK09369.1"/>
    <property type="match status" value="1"/>
</dbReference>
<dbReference type="RefSeq" id="WP_142534829.1">
    <property type="nucleotide sequence ID" value="NZ_FXTB01000018.1"/>
</dbReference>
<dbReference type="InterPro" id="IPR001986">
    <property type="entry name" value="Enolpyruvate_Tfrase_dom"/>
</dbReference>
<evidence type="ECO:0000256" key="2">
    <source>
        <dbReference type="ARBA" id="ARBA00004752"/>
    </source>
</evidence>
<dbReference type="GO" id="GO:0071555">
    <property type="term" value="P:cell wall organization"/>
    <property type="evidence" value="ECO:0007669"/>
    <property type="project" value="UniProtKB-KW"/>
</dbReference>
<keyword evidence="5 12" id="KW-0808">Transferase</keyword>
<comment type="pathway">
    <text evidence="2 12">Cell wall biogenesis; peptidoglycan biosynthesis.</text>
</comment>
<keyword evidence="15" id="KW-1185">Reference proteome</keyword>
<dbReference type="GO" id="GO:0019277">
    <property type="term" value="P:UDP-N-acetylgalactosamine biosynthetic process"/>
    <property type="evidence" value="ECO:0007669"/>
    <property type="project" value="InterPro"/>
</dbReference>
<reference evidence="14 15" key="1">
    <citation type="submission" date="2017-05" db="EMBL/GenBank/DDBJ databases">
        <authorList>
            <person name="Varghese N."/>
            <person name="Submissions S."/>
        </authorList>
    </citation>
    <scope>NUCLEOTIDE SEQUENCE [LARGE SCALE GENOMIC DNA]</scope>
    <source>
        <strain evidence="14 15">DSM 27040</strain>
    </source>
</reference>
<dbReference type="SUPFAM" id="SSF55205">
    <property type="entry name" value="EPT/RTPC-like"/>
    <property type="match status" value="1"/>
</dbReference>
<dbReference type="InterPro" id="IPR013792">
    <property type="entry name" value="RNA3'P_cycl/enolpyr_Trfase_a/b"/>
</dbReference>
<comment type="function">
    <text evidence="12">Cell wall formation. Adds enolpyruvyl to UDP-N-acetylglucosamine.</text>
</comment>
<dbReference type="OrthoDB" id="9803760at2"/>
<evidence type="ECO:0000256" key="5">
    <source>
        <dbReference type="ARBA" id="ARBA00022679"/>
    </source>
</evidence>
<evidence type="ECO:0000259" key="13">
    <source>
        <dbReference type="Pfam" id="PF00275"/>
    </source>
</evidence>
<keyword evidence="9 12" id="KW-0961">Cell wall biogenesis/degradation</keyword>
<evidence type="ECO:0000256" key="6">
    <source>
        <dbReference type="ARBA" id="ARBA00022960"/>
    </source>
</evidence>
<dbReference type="AlphaFoldDB" id="A0A521FAD8"/>
<sequence length="434" mass="47429">MHSFEIEGGHKLSGEITPQGAKNEALQIICATLLTNQEVEISNIPDIVDVNNLIDLLDHLGVQIVKKNSHTYSFKAENIDLGYLQGKEFRNKASSLRGSIMIMGPLLARYGKAYFPKPGGDKIGRRRLDTHFVGFEKLGARFHYNANEIFYSLETDGLKGSYMLLDEASVTGTANIVLAAVLAEGKTTIYNAACEPYLQQLCKMLVSMGAEISGIGSNLLSIQGVPGLSGCKHRLLPDMIEIGSFIGMAAMTGSEITIKDTAYDQLGIIPEAFKKMGVKLQRRGDDIFIPQQDEYEIETFIDGSIMTIADAPWPGLTPDLLSVFLVIATQAKGSVLIHQKMFESRLFFVDKLIDMGARIILCDPHRATVIGLNKETPLRGTTLTSPDIRAGVALLIAALSAKGTSTIQNINQIDRGYQGIDVRLQKLGARIKRV</sequence>
<dbReference type="HAMAP" id="MF_00111">
    <property type="entry name" value="MurA"/>
    <property type="match status" value="1"/>
</dbReference>
<comment type="catalytic activity">
    <reaction evidence="11 12">
        <text>phosphoenolpyruvate + UDP-N-acetyl-alpha-D-glucosamine = UDP-N-acetyl-3-O-(1-carboxyvinyl)-alpha-D-glucosamine + phosphate</text>
        <dbReference type="Rhea" id="RHEA:18681"/>
        <dbReference type="ChEBI" id="CHEBI:43474"/>
        <dbReference type="ChEBI" id="CHEBI:57705"/>
        <dbReference type="ChEBI" id="CHEBI:58702"/>
        <dbReference type="ChEBI" id="CHEBI:68483"/>
        <dbReference type="EC" id="2.5.1.7"/>
    </reaction>
</comment>
<proteinExistence type="inferred from homology"/>
<name>A0A521FAD8_SACCC</name>
<dbReference type="UniPathway" id="UPA00219"/>
<keyword evidence="8 12" id="KW-0131">Cell cycle</keyword>
<dbReference type="GO" id="GO:0008760">
    <property type="term" value="F:UDP-N-acetylglucosamine 1-carboxyvinyltransferase activity"/>
    <property type="evidence" value="ECO:0007669"/>
    <property type="project" value="UniProtKB-UniRule"/>
</dbReference>
<gene>
    <name evidence="12" type="primary">murA</name>
    <name evidence="14" type="ORF">SAMN06265379_11813</name>
</gene>
<dbReference type="InterPro" id="IPR036968">
    <property type="entry name" value="Enolpyruvate_Tfrase_sf"/>
</dbReference>
<evidence type="ECO:0000313" key="14">
    <source>
        <dbReference type="EMBL" id="SMO93117.1"/>
    </source>
</evidence>
<dbReference type="NCBIfam" id="TIGR01072">
    <property type="entry name" value="murA"/>
    <property type="match status" value="1"/>
</dbReference>
<dbReference type="EC" id="2.5.1.7" evidence="12"/>
<evidence type="ECO:0000256" key="10">
    <source>
        <dbReference type="ARBA" id="ARBA00038367"/>
    </source>
</evidence>